<dbReference type="EMBL" id="JBHSAM010000014">
    <property type="protein sequence ID" value="MFC4099141.1"/>
    <property type="molecule type" value="Genomic_DNA"/>
</dbReference>
<keyword evidence="3" id="KW-1185">Reference proteome</keyword>
<dbReference type="InterPro" id="IPR036188">
    <property type="entry name" value="FAD/NAD-bd_sf"/>
</dbReference>
<proteinExistence type="predicted"/>
<name>A0ABV8JZT6_9BACL</name>
<dbReference type="SUPFAM" id="SSF51905">
    <property type="entry name" value="FAD/NAD(P)-binding domain"/>
    <property type="match status" value="1"/>
</dbReference>
<evidence type="ECO:0000313" key="3">
    <source>
        <dbReference type="Proteomes" id="UP001595715"/>
    </source>
</evidence>
<dbReference type="GO" id="GO:0004497">
    <property type="term" value="F:monooxygenase activity"/>
    <property type="evidence" value="ECO:0007669"/>
    <property type="project" value="UniProtKB-KW"/>
</dbReference>
<reference evidence="3" key="1">
    <citation type="journal article" date="2019" name="Int. J. Syst. Evol. Microbiol.">
        <title>The Global Catalogue of Microorganisms (GCM) 10K type strain sequencing project: providing services to taxonomists for standard genome sequencing and annotation.</title>
        <authorList>
            <consortium name="The Broad Institute Genomics Platform"/>
            <consortium name="The Broad Institute Genome Sequencing Center for Infectious Disease"/>
            <person name="Wu L."/>
            <person name="Ma J."/>
        </authorList>
    </citation>
    <scope>NUCLEOTIDE SEQUENCE [LARGE SCALE GENOMIC DNA]</scope>
    <source>
        <strain evidence="3">IBRC-M 10987</strain>
    </source>
</reference>
<dbReference type="Proteomes" id="UP001595715">
    <property type="component" value="Unassembled WGS sequence"/>
</dbReference>
<keyword evidence="2" id="KW-0503">Monooxygenase</keyword>
<sequence>MKKRIGIIGNGVAGLQLAYALKDEFDVTMHHYEDPADIRQGRIRSTQVHFHPAVERGQRAGMPAAEEAPPIQTIHFSMGAQKLFVGRLAGPAKSVDQRLAFAAGTSDLMEQGVRLRKDRVMPSDIGALADNYDLVIDATGKSGPLFPFPVEQALTPFQTPQRKCSVGYFTGVSPVSPAGVSITVLPGAGEMFEIPAFTDKGPVTILFIEAVPEGPLDAFKGVKSAAEFEERMKATVQLHFPAIQGRVDAEHFALVDHHAYLQTAITPVVRRPYVMHGDKLILGCGDSAVLADPITGQGCNTASYCAEQLVATLMDHKETSWDEQVGIAYWKRTHPYVTAVTEWTNAMTGPLPEHIAQLLMQAAGDQETADRIAHWFEHPPRAYEAFFQSAARTD</sequence>
<accession>A0ABV8JZT6</accession>
<feature type="domain" description="Styrene monooxygenase StyA putative substrate binding" evidence="1">
    <location>
        <begin position="140"/>
        <end position="246"/>
    </location>
</feature>
<keyword evidence="2" id="KW-0560">Oxidoreductase</keyword>
<dbReference type="Pfam" id="PF17885">
    <property type="entry name" value="Smoa_sbd"/>
    <property type="match status" value="1"/>
</dbReference>
<dbReference type="InterPro" id="IPR041654">
    <property type="entry name" value="StyA_sbd"/>
</dbReference>
<dbReference type="RefSeq" id="WP_377717830.1">
    <property type="nucleotide sequence ID" value="NZ_JBHSAM010000014.1"/>
</dbReference>
<organism evidence="2 3">
    <name type="scientific">Paenibacillus xanthanilyticus</name>
    <dbReference type="NCBI Taxonomy" id="1783531"/>
    <lineage>
        <taxon>Bacteria</taxon>
        <taxon>Bacillati</taxon>
        <taxon>Bacillota</taxon>
        <taxon>Bacilli</taxon>
        <taxon>Bacillales</taxon>
        <taxon>Paenibacillaceae</taxon>
        <taxon>Paenibacillus</taxon>
    </lineage>
</organism>
<evidence type="ECO:0000259" key="1">
    <source>
        <dbReference type="Pfam" id="PF17885"/>
    </source>
</evidence>
<comment type="caution">
    <text evidence="2">The sequence shown here is derived from an EMBL/GenBank/DDBJ whole genome shotgun (WGS) entry which is preliminary data.</text>
</comment>
<dbReference type="Gene3D" id="3.50.50.60">
    <property type="entry name" value="FAD/NAD(P)-binding domain"/>
    <property type="match status" value="2"/>
</dbReference>
<evidence type="ECO:0000313" key="2">
    <source>
        <dbReference type="EMBL" id="MFC4099141.1"/>
    </source>
</evidence>
<protein>
    <submittedName>
        <fullName evidence="2">Styrene monooxygenase/indole monooxygenase family protein</fullName>
    </submittedName>
</protein>
<gene>
    <name evidence="2" type="ORF">ACFOZ8_05650</name>
</gene>